<dbReference type="InterPro" id="IPR013105">
    <property type="entry name" value="TPR_2"/>
</dbReference>
<dbReference type="SMART" id="SM00028">
    <property type="entry name" value="TPR"/>
    <property type="match status" value="7"/>
</dbReference>
<dbReference type="PROSITE" id="PS50005">
    <property type="entry name" value="TPR"/>
    <property type="match status" value="7"/>
</dbReference>
<dbReference type="AlphaFoldDB" id="A0A822YN23"/>
<dbReference type="Pfam" id="PF13176">
    <property type="entry name" value="TPR_7"/>
    <property type="match status" value="1"/>
</dbReference>
<feature type="repeat" description="TPR" evidence="3">
    <location>
        <begin position="284"/>
        <end position="317"/>
    </location>
</feature>
<dbReference type="InterPro" id="IPR011990">
    <property type="entry name" value="TPR-like_helical_dom_sf"/>
</dbReference>
<keyword evidence="6" id="KW-1185">Reference proteome</keyword>
<protein>
    <recommendedName>
        <fullName evidence="7">UDP-N-acetylglucosamine--peptide N-acetylglucosaminyltransferase SPINDLY</fullName>
    </recommendedName>
</protein>
<proteinExistence type="predicted"/>
<dbReference type="EMBL" id="DUZY01000003">
    <property type="protein sequence ID" value="DAD30718.1"/>
    <property type="molecule type" value="Genomic_DNA"/>
</dbReference>
<keyword evidence="1" id="KW-0677">Repeat</keyword>
<feature type="repeat" description="TPR" evidence="3">
    <location>
        <begin position="536"/>
        <end position="569"/>
    </location>
</feature>
<evidence type="ECO:0008006" key="7">
    <source>
        <dbReference type="Google" id="ProtNLM"/>
    </source>
</evidence>
<dbReference type="PROSITE" id="PS50293">
    <property type="entry name" value="TPR_REGION"/>
    <property type="match status" value="1"/>
</dbReference>
<keyword evidence="2 3" id="KW-0802">TPR repeat</keyword>
<sequence length="666" mass="72667">MSEARQTLAQASNTQNVLIKQESGVVEDSIDESSKKNKSNYSKVIIADLNVDPPESDGDDCASIAPPDSTRSIKEENCEEKSTSVCKDAVVDPTEGESKRLNKLGKCRSRINKGECSLECGPDTDADQHCQGAPASREEKVSSLKTGLVHVARKMPKNAHAHFILGLMYQRLGQPQKAVPAYEKAAEILLRSEEEIDRPELLSLVQIHHAQCLLLGSTIDHCADKELTHEELGEIISKLKESVQSDIRQASVWNTLGLLLIRTGRLQSAISVLSSLLSIAADHLDSLTNLGIAYLQSGSLEMSMKCFQDLILKDQNHPAALINYASLLLCKYGSVVAGAGASAGEGACMPHVAAANVAKECLLAAVRSDPRAAHIWVNLANAYYLAGDHRSAGKCLEKAAKLEPNCMSTRYAVALHRIKDAERSQDPTEQLSWAANEMASILREGDSATIELRIAWAGLAMVHKAQHEIAATFETGHNDLMEVEERALYTLKQAIEEDPDDAVQWHQLGLHNLCTLQFKTSQKYLKAAVARGKECSYAWSNLGISLQLSEDPSQAEEVYKRALSLATSQQAHAIFSNLGNLYRQQKRYERAKAMLAKSLELCPGYAPAYNNLGLVFVAEGQWEDAKLCFEKALQADPLLDAAKSNIMKAVAMSRVCGAMSTSSLQN</sequence>
<dbReference type="Gene3D" id="1.25.40.10">
    <property type="entry name" value="Tetratricopeptide repeat domain"/>
    <property type="match status" value="4"/>
</dbReference>
<feature type="region of interest" description="Disordered" evidence="4">
    <location>
        <begin position="50"/>
        <end position="76"/>
    </location>
</feature>
<organism evidence="5 6">
    <name type="scientific">Nelumbo nucifera</name>
    <name type="common">Sacred lotus</name>
    <dbReference type="NCBI Taxonomy" id="4432"/>
    <lineage>
        <taxon>Eukaryota</taxon>
        <taxon>Viridiplantae</taxon>
        <taxon>Streptophyta</taxon>
        <taxon>Embryophyta</taxon>
        <taxon>Tracheophyta</taxon>
        <taxon>Spermatophyta</taxon>
        <taxon>Magnoliopsida</taxon>
        <taxon>Proteales</taxon>
        <taxon>Nelumbonaceae</taxon>
        <taxon>Nelumbo</taxon>
    </lineage>
</organism>
<feature type="repeat" description="TPR" evidence="3">
    <location>
        <begin position="250"/>
        <end position="283"/>
    </location>
</feature>
<evidence type="ECO:0000256" key="3">
    <source>
        <dbReference type="PROSITE-ProRule" id="PRU00339"/>
    </source>
</evidence>
<feature type="repeat" description="TPR" evidence="3">
    <location>
        <begin position="572"/>
        <end position="605"/>
    </location>
</feature>
<evidence type="ECO:0000256" key="1">
    <source>
        <dbReference type="ARBA" id="ARBA00022737"/>
    </source>
</evidence>
<evidence type="ECO:0000256" key="4">
    <source>
        <dbReference type="SAM" id="MobiDB-lite"/>
    </source>
</evidence>
<name>A0A822YN23_NELNU</name>
<evidence type="ECO:0000313" key="5">
    <source>
        <dbReference type="EMBL" id="DAD30718.1"/>
    </source>
</evidence>
<reference evidence="5 6" key="1">
    <citation type="journal article" date="2020" name="Mol. Biol. Evol.">
        <title>Distinct Expression and Methylation Patterns for Genes with Different Fates following a Single Whole-Genome Duplication in Flowering Plants.</title>
        <authorList>
            <person name="Shi T."/>
            <person name="Rahmani R.S."/>
            <person name="Gugger P.F."/>
            <person name="Wang M."/>
            <person name="Li H."/>
            <person name="Zhang Y."/>
            <person name="Li Z."/>
            <person name="Wang Q."/>
            <person name="Van de Peer Y."/>
            <person name="Marchal K."/>
            <person name="Chen J."/>
        </authorList>
    </citation>
    <scope>NUCLEOTIDE SEQUENCE [LARGE SCALE GENOMIC DNA]</scope>
    <source>
        <tissue evidence="5">Leaf</tissue>
    </source>
</reference>
<accession>A0A822YN23</accession>
<dbReference type="Pfam" id="PF13424">
    <property type="entry name" value="TPR_12"/>
    <property type="match status" value="1"/>
</dbReference>
<evidence type="ECO:0000256" key="2">
    <source>
        <dbReference type="ARBA" id="ARBA00022803"/>
    </source>
</evidence>
<gene>
    <name evidence="5" type="ORF">HUJ06_009569</name>
</gene>
<dbReference type="InterPro" id="IPR019734">
    <property type="entry name" value="TPR_rpt"/>
</dbReference>
<feature type="repeat" description="TPR" evidence="3">
    <location>
        <begin position="606"/>
        <end position="639"/>
    </location>
</feature>
<feature type="repeat" description="TPR" evidence="3">
    <location>
        <begin position="159"/>
        <end position="192"/>
    </location>
</feature>
<comment type="caution">
    <text evidence="5">The sequence shown here is derived from an EMBL/GenBank/DDBJ whole genome shotgun (WGS) entry which is preliminary data.</text>
</comment>
<dbReference type="Pfam" id="PF07719">
    <property type="entry name" value="TPR_2"/>
    <property type="match status" value="1"/>
</dbReference>
<dbReference type="Pfam" id="PF13181">
    <property type="entry name" value="TPR_8"/>
    <property type="match status" value="2"/>
</dbReference>
<dbReference type="PANTHER" id="PTHR45523">
    <property type="entry name" value="TETRATRICOPEPTIDE REPEAT (TPR)-CONTAINING PROTEIN-RELATED"/>
    <property type="match status" value="1"/>
</dbReference>
<feature type="compositionally biased region" description="Polar residues" evidence="4">
    <location>
        <begin position="1"/>
        <end position="18"/>
    </location>
</feature>
<feature type="repeat" description="TPR" evidence="3">
    <location>
        <begin position="373"/>
        <end position="406"/>
    </location>
</feature>
<dbReference type="PANTHER" id="PTHR45523:SF1">
    <property type="entry name" value="TETRATRICOPEPTIDE REPEAT (TPR)-CONTAINING PROTEIN"/>
    <property type="match status" value="1"/>
</dbReference>
<evidence type="ECO:0000313" key="6">
    <source>
        <dbReference type="Proteomes" id="UP000607653"/>
    </source>
</evidence>
<feature type="region of interest" description="Disordered" evidence="4">
    <location>
        <begin position="1"/>
        <end position="38"/>
    </location>
</feature>
<dbReference type="Proteomes" id="UP000607653">
    <property type="component" value="Unassembled WGS sequence"/>
</dbReference>
<dbReference type="SUPFAM" id="SSF48452">
    <property type="entry name" value="TPR-like"/>
    <property type="match status" value="2"/>
</dbReference>